<dbReference type="PRINTS" id="PR00046">
    <property type="entry name" value="SIGMA70FCT"/>
</dbReference>
<reference evidence="2 3" key="1">
    <citation type="journal article" date="2016" name="Nat. Commun.">
        <title>Thousands of microbial genomes shed light on interconnected biogeochemical processes in an aquifer system.</title>
        <authorList>
            <person name="Anantharaman K."/>
            <person name="Brown C.T."/>
            <person name="Hug L.A."/>
            <person name="Sharon I."/>
            <person name="Castelle C.J."/>
            <person name="Probst A.J."/>
            <person name="Thomas B.C."/>
            <person name="Singh A."/>
            <person name="Wilkins M.J."/>
            <person name="Karaoz U."/>
            <person name="Brodie E.L."/>
            <person name="Williams K.H."/>
            <person name="Hubbard S.S."/>
            <person name="Banfield J.F."/>
        </authorList>
    </citation>
    <scope>NUCLEOTIDE SEQUENCE [LARGE SCALE GENOMIC DNA]</scope>
</reference>
<dbReference type="InterPro" id="IPR050239">
    <property type="entry name" value="Sigma-70_RNA_pol_init_factors"/>
</dbReference>
<dbReference type="InterPro" id="IPR036388">
    <property type="entry name" value="WH-like_DNA-bd_sf"/>
</dbReference>
<evidence type="ECO:0000313" key="3">
    <source>
        <dbReference type="Proteomes" id="UP000179057"/>
    </source>
</evidence>
<dbReference type="EMBL" id="MGIV01000018">
    <property type="protein sequence ID" value="OGM94007.1"/>
    <property type="molecule type" value="Genomic_DNA"/>
</dbReference>
<proteinExistence type="predicted"/>
<feature type="domain" description="RNA polymerase sigma-70" evidence="1">
    <location>
        <begin position="223"/>
        <end position="249"/>
    </location>
</feature>
<evidence type="ECO:0000259" key="1">
    <source>
        <dbReference type="PROSITE" id="PS00716"/>
    </source>
</evidence>
<gene>
    <name evidence="2" type="ORF">A2610_03790</name>
</gene>
<dbReference type="InterPro" id="IPR013324">
    <property type="entry name" value="RNA_pol_sigma_r3/r4-like"/>
</dbReference>
<dbReference type="InterPro" id="IPR007630">
    <property type="entry name" value="RNA_pol_sigma70_r4"/>
</dbReference>
<dbReference type="PROSITE" id="PS00716">
    <property type="entry name" value="SIGMA70_2"/>
    <property type="match status" value="1"/>
</dbReference>
<accession>A0A1F8DZU7</accession>
<organism evidence="2 3">
    <name type="scientific">Candidatus Wolfebacteria bacterium RIFOXYD1_FULL_48_65</name>
    <dbReference type="NCBI Taxonomy" id="1802561"/>
    <lineage>
        <taxon>Bacteria</taxon>
        <taxon>Candidatus Wolfeibacteriota</taxon>
    </lineage>
</organism>
<dbReference type="InterPro" id="IPR000943">
    <property type="entry name" value="RNA_pol_sigma70"/>
</dbReference>
<dbReference type="PANTHER" id="PTHR30603:SF47">
    <property type="entry name" value="RNA POLYMERASE SIGMA FACTOR SIGD, CHLOROPLASTIC"/>
    <property type="match status" value="1"/>
</dbReference>
<dbReference type="Gene3D" id="1.10.10.10">
    <property type="entry name" value="Winged helix-like DNA-binding domain superfamily/Winged helix DNA-binding domain"/>
    <property type="match status" value="1"/>
</dbReference>
<dbReference type="GO" id="GO:0003700">
    <property type="term" value="F:DNA-binding transcription factor activity"/>
    <property type="evidence" value="ECO:0007669"/>
    <property type="project" value="InterPro"/>
</dbReference>
<sequence length="268" mass="30869">MRNFDQKEHEKRKRIAKTLHLSGIPTNWIAMQLGINPRTVARLGDKSARGRPPMGGKAFQKVLWHYANYDFQNKKDREIQWAKKLIEEWLGVEAVTATFRSLDMLTAALRLPDHAPEQRRYVELLKEVFSNKMIEARLSAKSLWYNYLSDIATERILPPKNTAEMEKGFAAYTANALRRYIAPRWSPTAHQYIDQVLKTLPAAREAKVIRLRFGIGRKGEAQTLQQIADALNISKERVRQIEASALQKLRHPSQKGKLGYLMNSKYAV</sequence>
<protein>
    <recommendedName>
        <fullName evidence="1">RNA polymerase sigma-70 domain-containing protein</fullName>
    </recommendedName>
</protein>
<name>A0A1F8DZU7_9BACT</name>
<dbReference type="SUPFAM" id="SSF88659">
    <property type="entry name" value="Sigma3 and sigma4 domains of RNA polymerase sigma factors"/>
    <property type="match status" value="1"/>
</dbReference>
<comment type="caution">
    <text evidence="2">The sequence shown here is derived from an EMBL/GenBank/DDBJ whole genome shotgun (WGS) entry which is preliminary data.</text>
</comment>
<dbReference type="CDD" id="cd06171">
    <property type="entry name" value="Sigma70_r4"/>
    <property type="match status" value="1"/>
</dbReference>
<dbReference type="GO" id="GO:0006352">
    <property type="term" value="P:DNA-templated transcription initiation"/>
    <property type="evidence" value="ECO:0007669"/>
    <property type="project" value="InterPro"/>
</dbReference>
<dbReference type="PANTHER" id="PTHR30603">
    <property type="entry name" value="RNA POLYMERASE SIGMA FACTOR RPO"/>
    <property type="match status" value="1"/>
</dbReference>
<dbReference type="AlphaFoldDB" id="A0A1F8DZU7"/>
<dbReference type="Proteomes" id="UP000179057">
    <property type="component" value="Unassembled WGS sequence"/>
</dbReference>
<dbReference type="Pfam" id="PF04545">
    <property type="entry name" value="Sigma70_r4"/>
    <property type="match status" value="1"/>
</dbReference>
<evidence type="ECO:0000313" key="2">
    <source>
        <dbReference type="EMBL" id="OGM94007.1"/>
    </source>
</evidence>